<keyword evidence="2" id="KW-1185">Reference proteome</keyword>
<name>A0A392NBF1_9FABA</name>
<dbReference type="EMBL" id="LXQA010034303">
    <property type="protein sequence ID" value="MCH97186.1"/>
    <property type="molecule type" value="Genomic_DNA"/>
</dbReference>
<gene>
    <name evidence="1" type="ORF">A2U01_0018179</name>
</gene>
<dbReference type="AlphaFoldDB" id="A0A392NBF1"/>
<proteinExistence type="predicted"/>
<evidence type="ECO:0000313" key="2">
    <source>
        <dbReference type="Proteomes" id="UP000265520"/>
    </source>
</evidence>
<evidence type="ECO:0000313" key="1">
    <source>
        <dbReference type="EMBL" id="MCH97186.1"/>
    </source>
</evidence>
<feature type="non-terminal residue" evidence="1">
    <location>
        <position position="39"/>
    </location>
</feature>
<accession>A0A392NBF1</accession>
<sequence>MMHVLSNIIKCEEIESDLVTSGSRVDQDKVDTIGYIIVA</sequence>
<dbReference type="Proteomes" id="UP000265520">
    <property type="component" value="Unassembled WGS sequence"/>
</dbReference>
<reference evidence="1 2" key="1">
    <citation type="journal article" date="2018" name="Front. Plant Sci.">
        <title>Red Clover (Trifolium pratense) and Zigzag Clover (T. medium) - A Picture of Genomic Similarities and Differences.</title>
        <authorList>
            <person name="Dluhosova J."/>
            <person name="Istvanek J."/>
            <person name="Nedelnik J."/>
            <person name="Repkova J."/>
        </authorList>
    </citation>
    <scope>NUCLEOTIDE SEQUENCE [LARGE SCALE GENOMIC DNA]</scope>
    <source>
        <strain evidence="2">cv. 10/8</strain>
        <tissue evidence="1">Leaf</tissue>
    </source>
</reference>
<organism evidence="1 2">
    <name type="scientific">Trifolium medium</name>
    <dbReference type="NCBI Taxonomy" id="97028"/>
    <lineage>
        <taxon>Eukaryota</taxon>
        <taxon>Viridiplantae</taxon>
        <taxon>Streptophyta</taxon>
        <taxon>Embryophyta</taxon>
        <taxon>Tracheophyta</taxon>
        <taxon>Spermatophyta</taxon>
        <taxon>Magnoliopsida</taxon>
        <taxon>eudicotyledons</taxon>
        <taxon>Gunneridae</taxon>
        <taxon>Pentapetalae</taxon>
        <taxon>rosids</taxon>
        <taxon>fabids</taxon>
        <taxon>Fabales</taxon>
        <taxon>Fabaceae</taxon>
        <taxon>Papilionoideae</taxon>
        <taxon>50 kb inversion clade</taxon>
        <taxon>NPAAA clade</taxon>
        <taxon>Hologalegina</taxon>
        <taxon>IRL clade</taxon>
        <taxon>Trifolieae</taxon>
        <taxon>Trifolium</taxon>
    </lineage>
</organism>
<comment type="caution">
    <text evidence="1">The sequence shown here is derived from an EMBL/GenBank/DDBJ whole genome shotgun (WGS) entry which is preliminary data.</text>
</comment>
<protein>
    <submittedName>
        <fullName evidence="1">Uncharacterized protein</fullName>
    </submittedName>
</protein>